<keyword evidence="3" id="KW-1133">Transmembrane helix</keyword>
<feature type="region of interest" description="Disordered" evidence="2">
    <location>
        <begin position="338"/>
        <end position="359"/>
    </location>
</feature>
<dbReference type="SUPFAM" id="SSF48403">
    <property type="entry name" value="Ankyrin repeat"/>
    <property type="match status" value="1"/>
</dbReference>
<feature type="repeat" description="ANK" evidence="1">
    <location>
        <begin position="223"/>
        <end position="249"/>
    </location>
</feature>
<dbReference type="Gene3D" id="1.25.40.20">
    <property type="entry name" value="Ankyrin repeat-containing domain"/>
    <property type="match status" value="1"/>
</dbReference>
<dbReference type="Proteomes" id="UP001190700">
    <property type="component" value="Unassembled WGS sequence"/>
</dbReference>
<dbReference type="EMBL" id="LGRX02035310">
    <property type="protein sequence ID" value="KAK3235349.1"/>
    <property type="molecule type" value="Genomic_DNA"/>
</dbReference>
<sequence length="504" mass="55350">MNASGKKKGKKKDEESLAITLTATAAFFEKINGRDCPLVKAASQENAKKNQHFYTLKYNKRSLISLLKWFDAGCDGDINAEIAFPPSLSKHLRADVHGCSQSMQLNTVSKGVGEKRYVTVLSFKNVKRINTLTEKQEHQALWTWKWAKDAAIKVTKDEVREMVANGNLSPELMNLWDVKRMEQKWVEGLCKAVIEDDRTAIEENLCTPPALELLRNGLTDVNSGAAPLHAAAMNGNLEVRVAELPLDAGHQSTVTMAMACPLQVARYYQQMEIVDLLIRRGARDPENPDQEVAGPAMSTEQAASNEEVLSTSIQEQEVERIAKPGIDAIPIETVHDLPENSPQDPYKGSTPHHEVSEEDPVELMVAPDPEAIRRVMSKNRTSSALASDVEEVKLKLTADSSCTLEKADEHADVSETSSTLRVEYVGHTQVPPETCLLPEAACPVPVPVPEEGLHYQRRSTIGAEDYQASVATTYSSLLYSPYGLAAAAVGVAIVGIGWTRLRRG</sequence>
<dbReference type="InterPro" id="IPR036867">
    <property type="entry name" value="R3H_dom_sf"/>
</dbReference>
<dbReference type="PROSITE" id="PS50088">
    <property type="entry name" value="ANK_REPEAT"/>
    <property type="match status" value="1"/>
</dbReference>
<evidence type="ECO:0000313" key="5">
    <source>
        <dbReference type="Proteomes" id="UP001190700"/>
    </source>
</evidence>
<dbReference type="AlphaFoldDB" id="A0AAE0BG39"/>
<keyword evidence="3" id="KW-0472">Membrane</keyword>
<dbReference type="InterPro" id="IPR036770">
    <property type="entry name" value="Ankyrin_rpt-contain_sf"/>
</dbReference>
<feature type="transmembrane region" description="Helical" evidence="3">
    <location>
        <begin position="479"/>
        <end position="498"/>
    </location>
</feature>
<dbReference type="PROSITE" id="PS50297">
    <property type="entry name" value="ANK_REP_REGION"/>
    <property type="match status" value="1"/>
</dbReference>
<dbReference type="Gene3D" id="3.30.1370.50">
    <property type="entry name" value="R3H-like domain"/>
    <property type="match status" value="1"/>
</dbReference>
<evidence type="ECO:0000256" key="1">
    <source>
        <dbReference type="PROSITE-ProRule" id="PRU00023"/>
    </source>
</evidence>
<dbReference type="InterPro" id="IPR002110">
    <property type="entry name" value="Ankyrin_rpt"/>
</dbReference>
<reference evidence="4 5" key="1">
    <citation type="journal article" date="2015" name="Genome Biol. Evol.">
        <title>Comparative Genomics of a Bacterivorous Green Alga Reveals Evolutionary Causalities and Consequences of Phago-Mixotrophic Mode of Nutrition.</title>
        <authorList>
            <person name="Burns J.A."/>
            <person name="Paasch A."/>
            <person name="Narechania A."/>
            <person name="Kim E."/>
        </authorList>
    </citation>
    <scope>NUCLEOTIDE SEQUENCE [LARGE SCALE GENOMIC DNA]</scope>
    <source>
        <strain evidence="4 5">PLY_AMNH</strain>
    </source>
</reference>
<organism evidence="4 5">
    <name type="scientific">Cymbomonas tetramitiformis</name>
    <dbReference type="NCBI Taxonomy" id="36881"/>
    <lineage>
        <taxon>Eukaryota</taxon>
        <taxon>Viridiplantae</taxon>
        <taxon>Chlorophyta</taxon>
        <taxon>Pyramimonadophyceae</taxon>
        <taxon>Pyramimonadales</taxon>
        <taxon>Pyramimonadaceae</taxon>
        <taxon>Cymbomonas</taxon>
    </lineage>
</organism>
<comment type="caution">
    <text evidence="4">The sequence shown here is derived from an EMBL/GenBank/DDBJ whole genome shotgun (WGS) entry which is preliminary data.</text>
</comment>
<accession>A0AAE0BG39</accession>
<proteinExistence type="predicted"/>
<name>A0AAE0BG39_9CHLO</name>
<dbReference type="GO" id="GO:0003676">
    <property type="term" value="F:nucleic acid binding"/>
    <property type="evidence" value="ECO:0007669"/>
    <property type="project" value="InterPro"/>
</dbReference>
<gene>
    <name evidence="4" type="ORF">CYMTET_54445</name>
</gene>
<protein>
    <submittedName>
        <fullName evidence="4">Uncharacterized protein</fullName>
    </submittedName>
</protein>
<keyword evidence="1" id="KW-0040">ANK repeat</keyword>
<evidence type="ECO:0000256" key="3">
    <source>
        <dbReference type="SAM" id="Phobius"/>
    </source>
</evidence>
<evidence type="ECO:0000256" key="2">
    <source>
        <dbReference type="SAM" id="MobiDB-lite"/>
    </source>
</evidence>
<keyword evidence="3" id="KW-0812">Transmembrane</keyword>
<evidence type="ECO:0000313" key="4">
    <source>
        <dbReference type="EMBL" id="KAK3235349.1"/>
    </source>
</evidence>
<keyword evidence="5" id="KW-1185">Reference proteome</keyword>
<dbReference type="SUPFAM" id="SSF82708">
    <property type="entry name" value="R3H domain"/>
    <property type="match status" value="1"/>
</dbReference>